<keyword evidence="1" id="KW-0732">Signal</keyword>
<feature type="chain" id="PRO_5034866080" description="Extracellular membrane protein CFEM domain-containing protein" evidence="1">
    <location>
        <begin position="18"/>
        <end position="198"/>
    </location>
</feature>
<evidence type="ECO:0000313" key="3">
    <source>
        <dbReference type="Proteomes" id="UP000567885"/>
    </source>
</evidence>
<reference evidence="2 3" key="1">
    <citation type="submission" date="2020-05" db="EMBL/GenBank/DDBJ databases">
        <title>Identification and distribution of gene clusters putatively required for synthesis of sphingolipid metabolism inhibitors in phylogenetically diverse species of the filamentous fungus Fusarium.</title>
        <authorList>
            <person name="Kim H.-S."/>
            <person name="Busman M."/>
            <person name="Brown D.W."/>
            <person name="Divon H."/>
            <person name="Uhlig S."/>
            <person name="Proctor R.H."/>
        </authorList>
    </citation>
    <scope>NUCLEOTIDE SEQUENCE [LARGE SCALE GENOMIC DNA]</scope>
    <source>
        <strain evidence="2 3">NRRL 20693</strain>
    </source>
</reference>
<gene>
    <name evidence="2" type="ORF">FHETE_8458</name>
</gene>
<evidence type="ECO:0000313" key="2">
    <source>
        <dbReference type="EMBL" id="KAF5661396.1"/>
    </source>
</evidence>
<sequence length="198" mass="21371">MATKLIFLLALVTPSISQTVSIFQQIPSTVDQCVRPCLFRPNNPNADVGNVLECVTPYRVDCYCATAKAKVVSEHIDSCAQASCSRGDETQDAETMRSYYASYCMKNGYTADAMEEWYTNTDVDATGPATGSATGAARDFWGWASTTKTRGELFSDKSATATAASDDSSASSASFSLPLLGLPLWVVLFQGLGRWPLR</sequence>
<evidence type="ECO:0000256" key="1">
    <source>
        <dbReference type="SAM" id="SignalP"/>
    </source>
</evidence>
<comment type="caution">
    <text evidence="2">The sequence shown here is derived from an EMBL/GenBank/DDBJ whole genome shotgun (WGS) entry which is preliminary data.</text>
</comment>
<evidence type="ECO:0008006" key="4">
    <source>
        <dbReference type="Google" id="ProtNLM"/>
    </source>
</evidence>
<keyword evidence="3" id="KW-1185">Reference proteome</keyword>
<organism evidence="2 3">
    <name type="scientific">Fusarium heterosporum</name>
    <dbReference type="NCBI Taxonomy" id="42747"/>
    <lineage>
        <taxon>Eukaryota</taxon>
        <taxon>Fungi</taxon>
        <taxon>Dikarya</taxon>
        <taxon>Ascomycota</taxon>
        <taxon>Pezizomycotina</taxon>
        <taxon>Sordariomycetes</taxon>
        <taxon>Hypocreomycetidae</taxon>
        <taxon>Hypocreales</taxon>
        <taxon>Nectriaceae</taxon>
        <taxon>Fusarium</taxon>
        <taxon>Fusarium heterosporum species complex</taxon>
    </lineage>
</organism>
<dbReference type="AlphaFoldDB" id="A0A8H5WIM4"/>
<name>A0A8H5WIM4_FUSHE</name>
<dbReference type="OrthoDB" id="5152010at2759"/>
<accession>A0A8H5WIM4</accession>
<feature type="signal peptide" evidence="1">
    <location>
        <begin position="1"/>
        <end position="17"/>
    </location>
</feature>
<proteinExistence type="predicted"/>
<dbReference type="Proteomes" id="UP000567885">
    <property type="component" value="Unassembled WGS sequence"/>
</dbReference>
<dbReference type="EMBL" id="JAAGWQ010000180">
    <property type="protein sequence ID" value="KAF5661396.1"/>
    <property type="molecule type" value="Genomic_DNA"/>
</dbReference>
<protein>
    <recommendedName>
        <fullName evidence="4">Extracellular membrane protein CFEM domain-containing protein</fullName>
    </recommendedName>
</protein>